<sequence length="161" mass="18229">MTILCIRYVLAAADPVFSINSLPIPSTNFLASEHIIPIVSTANPTKSYWSQLMVLIFSFYSYWPTLLPLFYCQGVSTCNIPYYMSSIGPGHNGYTIRSNARINSEARRFQLTGYINRNKGAFENIVDEIVTTEFSRTLQTTQSMNPLTVHRTSSTNTWVRP</sequence>
<name>A0A8D8QJI7_9HEMI</name>
<proteinExistence type="predicted"/>
<evidence type="ECO:0000313" key="1">
    <source>
        <dbReference type="EMBL" id="CAG6633001.1"/>
    </source>
</evidence>
<dbReference type="AlphaFoldDB" id="A0A8D8QJI7"/>
<organism evidence="1">
    <name type="scientific">Cacopsylla melanoneura</name>
    <dbReference type="NCBI Taxonomy" id="428564"/>
    <lineage>
        <taxon>Eukaryota</taxon>
        <taxon>Metazoa</taxon>
        <taxon>Ecdysozoa</taxon>
        <taxon>Arthropoda</taxon>
        <taxon>Hexapoda</taxon>
        <taxon>Insecta</taxon>
        <taxon>Pterygota</taxon>
        <taxon>Neoptera</taxon>
        <taxon>Paraneoptera</taxon>
        <taxon>Hemiptera</taxon>
        <taxon>Sternorrhyncha</taxon>
        <taxon>Psylloidea</taxon>
        <taxon>Psyllidae</taxon>
        <taxon>Psyllinae</taxon>
        <taxon>Cacopsylla</taxon>
    </lineage>
</organism>
<reference evidence="1" key="1">
    <citation type="submission" date="2021-05" db="EMBL/GenBank/DDBJ databases">
        <authorList>
            <person name="Alioto T."/>
            <person name="Alioto T."/>
            <person name="Gomez Garrido J."/>
        </authorList>
    </citation>
    <scope>NUCLEOTIDE SEQUENCE</scope>
</reference>
<protein>
    <submittedName>
        <fullName evidence="1">Uncharacterized protein</fullName>
    </submittedName>
</protein>
<accession>A0A8D8QJI7</accession>
<dbReference type="EMBL" id="HBUF01081333">
    <property type="protein sequence ID" value="CAG6633001.1"/>
    <property type="molecule type" value="Transcribed_RNA"/>
</dbReference>